<feature type="repeat" description="TPR" evidence="1">
    <location>
        <begin position="124"/>
        <end position="157"/>
    </location>
</feature>
<gene>
    <name evidence="3" type="ORF">LJD61_18425</name>
</gene>
<keyword evidence="4" id="KW-1185">Reference proteome</keyword>
<dbReference type="Gene3D" id="3.30.70.270">
    <property type="match status" value="1"/>
</dbReference>
<dbReference type="InterPro" id="IPR043128">
    <property type="entry name" value="Rev_trsase/Diguanyl_cyclase"/>
</dbReference>
<feature type="repeat" description="TPR" evidence="1">
    <location>
        <begin position="164"/>
        <end position="197"/>
    </location>
</feature>
<dbReference type="InterPro" id="IPR050469">
    <property type="entry name" value="Diguanylate_Cyclase"/>
</dbReference>
<dbReference type="Pfam" id="PF13181">
    <property type="entry name" value="TPR_8"/>
    <property type="match status" value="1"/>
</dbReference>
<dbReference type="Pfam" id="PF13424">
    <property type="entry name" value="TPR_12"/>
    <property type="match status" value="1"/>
</dbReference>
<dbReference type="InterPro" id="IPR019734">
    <property type="entry name" value="TPR_rpt"/>
</dbReference>
<feature type="domain" description="GGDEF" evidence="2">
    <location>
        <begin position="401"/>
        <end position="538"/>
    </location>
</feature>
<dbReference type="InterPro" id="IPR011990">
    <property type="entry name" value="TPR-like_helical_dom_sf"/>
</dbReference>
<comment type="caution">
    <text evidence="3">The sequence shown here is derived from an EMBL/GenBank/DDBJ whole genome shotgun (WGS) entry which is preliminary data.</text>
</comment>
<dbReference type="Pfam" id="PF00990">
    <property type="entry name" value="GGDEF"/>
    <property type="match status" value="1"/>
</dbReference>
<dbReference type="PROSITE" id="PS50005">
    <property type="entry name" value="TPR"/>
    <property type="match status" value="2"/>
</dbReference>
<dbReference type="InterPro" id="IPR000160">
    <property type="entry name" value="GGDEF_dom"/>
</dbReference>
<dbReference type="EMBL" id="JAJEKE010000023">
    <property type="protein sequence ID" value="MCQ1531492.1"/>
    <property type="molecule type" value="Genomic_DNA"/>
</dbReference>
<evidence type="ECO:0000313" key="4">
    <source>
        <dbReference type="Proteomes" id="UP001651880"/>
    </source>
</evidence>
<keyword evidence="1" id="KW-0802">TPR repeat</keyword>
<dbReference type="SUPFAM" id="SSF55073">
    <property type="entry name" value="Nucleotide cyclase"/>
    <property type="match status" value="1"/>
</dbReference>
<dbReference type="PROSITE" id="PS50887">
    <property type="entry name" value="GGDEF"/>
    <property type="match status" value="1"/>
</dbReference>
<dbReference type="SMART" id="SM00267">
    <property type="entry name" value="GGDEF"/>
    <property type="match status" value="1"/>
</dbReference>
<dbReference type="CDD" id="cd01949">
    <property type="entry name" value="GGDEF"/>
    <property type="match status" value="1"/>
</dbReference>
<dbReference type="Gene3D" id="1.25.40.10">
    <property type="entry name" value="Tetratricopeptide repeat domain"/>
    <property type="match status" value="2"/>
</dbReference>
<evidence type="ECO:0000259" key="2">
    <source>
        <dbReference type="PROSITE" id="PS50887"/>
    </source>
</evidence>
<sequence length="540" mass="61756">MKTAVRELYETGKKKINSDYYFALDVFNQVRDMAIAISDKKLLGEVSLDMCLIYRNLSDSVNGFKIVDSALNCFREMGDLEGQASANNFLGIFCFYSGLFQKALRYFMAAKALVESKDCPKLYLSILSNIGEVYREAKDYNNAMAYYEKAETLAILNQIDIYRAAILTNIGNISLLKNDFNEALDYYTKAFSLLDANNAIIYTGELLNKIGVIHMKNNNLNMARNCFYQAKKGFESIDNKYYLIDTLIQLFDLELQSKSSDPLPLLDQAYKIAVSCSADKKLTEIEKRFHDYYITIGEYKKALDHFTNYHYLVSKTESMNLIHKLEILKLESELVYKMPPNAMLNEIIEQQSSENKKIVDLLKEQNSVLIKQANYDTLTNMPNRRSINRKLESLTNPDIGKCHALIMIDIDHFKWVNDGMGHAYGDVCLEKIAHILIEAMNHMKGFVGRYGGEEFICIMENVDIDLVYLIAEQLRINVEGSNITYTYGEKQFKATISIGYTIIHDYINASIEEYIEIADNALYQAKSAGRNCVRMASILQ</sequence>
<evidence type="ECO:0000256" key="1">
    <source>
        <dbReference type="PROSITE-ProRule" id="PRU00339"/>
    </source>
</evidence>
<dbReference type="SUPFAM" id="SSF48452">
    <property type="entry name" value="TPR-like"/>
    <property type="match status" value="1"/>
</dbReference>
<reference evidence="3 4" key="1">
    <citation type="submission" date="2021-10" db="EMBL/GenBank/DDBJ databases">
        <title>Lutispora strain m25 sp. nov., a thermophilic, non-spore-forming bacterium isolated from a lab-scale methanogenic bioreactor digesting anaerobic sludge.</title>
        <authorList>
            <person name="El Houari A."/>
            <person name="Mcdonald J."/>
        </authorList>
    </citation>
    <scope>NUCLEOTIDE SEQUENCE [LARGE SCALE GENOMIC DNA]</scope>
    <source>
        <strain evidence="4">m25</strain>
    </source>
</reference>
<proteinExistence type="predicted"/>
<dbReference type="InterPro" id="IPR029787">
    <property type="entry name" value="Nucleotide_cyclase"/>
</dbReference>
<dbReference type="Proteomes" id="UP001651880">
    <property type="component" value="Unassembled WGS sequence"/>
</dbReference>
<dbReference type="PANTHER" id="PTHR45138">
    <property type="entry name" value="REGULATORY COMPONENTS OF SENSORY TRANSDUCTION SYSTEM"/>
    <property type="match status" value="1"/>
</dbReference>
<evidence type="ECO:0000313" key="3">
    <source>
        <dbReference type="EMBL" id="MCQ1531492.1"/>
    </source>
</evidence>
<organism evidence="3 4">
    <name type="scientific">Lutispora saccharofermentans</name>
    <dbReference type="NCBI Taxonomy" id="3024236"/>
    <lineage>
        <taxon>Bacteria</taxon>
        <taxon>Bacillati</taxon>
        <taxon>Bacillota</taxon>
        <taxon>Clostridia</taxon>
        <taxon>Lutisporales</taxon>
        <taxon>Lutisporaceae</taxon>
        <taxon>Lutispora</taxon>
    </lineage>
</organism>
<dbReference type="RefSeq" id="WP_255229036.1">
    <property type="nucleotide sequence ID" value="NZ_JAJEKE010000023.1"/>
</dbReference>
<protein>
    <submittedName>
        <fullName evidence="3">Diguanylate cyclase</fullName>
    </submittedName>
</protein>
<dbReference type="SMART" id="SM00028">
    <property type="entry name" value="TPR"/>
    <property type="match status" value="4"/>
</dbReference>
<accession>A0ABT1NJP2</accession>
<dbReference type="PANTHER" id="PTHR45138:SF9">
    <property type="entry name" value="DIGUANYLATE CYCLASE DGCM-RELATED"/>
    <property type="match status" value="1"/>
</dbReference>
<dbReference type="NCBIfam" id="TIGR00254">
    <property type="entry name" value="GGDEF"/>
    <property type="match status" value="1"/>
</dbReference>
<name>A0ABT1NJP2_9FIRM</name>